<name>A0A9X4AGQ5_9BACI</name>
<feature type="domain" description="ATP-grasp" evidence="5">
    <location>
        <begin position="103"/>
        <end position="292"/>
    </location>
</feature>
<dbReference type="InterPro" id="IPR013815">
    <property type="entry name" value="ATP_grasp_subdomain_1"/>
</dbReference>
<evidence type="ECO:0000313" key="7">
    <source>
        <dbReference type="Proteomes" id="UP001145072"/>
    </source>
</evidence>
<proteinExistence type="predicted"/>
<dbReference type="Gene3D" id="3.40.50.20">
    <property type="match status" value="1"/>
</dbReference>
<dbReference type="GO" id="GO:0005524">
    <property type="term" value="F:ATP binding"/>
    <property type="evidence" value="ECO:0007669"/>
    <property type="project" value="UniProtKB-UniRule"/>
</dbReference>
<dbReference type="PANTHER" id="PTHR21621">
    <property type="entry name" value="RIBOSOMAL PROTEIN S6 MODIFICATION PROTEIN"/>
    <property type="match status" value="1"/>
</dbReference>
<dbReference type="EMBL" id="JAMQJZ010000001">
    <property type="protein sequence ID" value="MDC3419171.1"/>
    <property type="molecule type" value="Genomic_DNA"/>
</dbReference>
<dbReference type="GO" id="GO:0005737">
    <property type="term" value="C:cytoplasm"/>
    <property type="evidence" value="ECO:0007669"/>
    <property type="project" value="TreeGrafter"/>
</dbReference>
<evidence type="ECO:0000256" key="3">
    <source>
        <dbReference type="ARBA" id="ARBA00022840"/>
    </source>
</evidence>
<dbReference type="GO" id="GO:0016879">
    <property type="term" value="F:ligase activity, forming carbon-nitrogen bonds"/>
    <property type="evidence" value="ECO:0007669"/>
    <property type="project" value="TreeGrafter"/>
</dbReference>
<evidence type="ECO:0000313" key="6">
    <source>
        <dbReference type="EMBL" id="MDC3419171.1"/>
    </source>
</evidence>
<dbReference type="PROSITE" id="PS50975">
    <property type="entry name" value="ATP_GRASP"/>
    <property type="match status" value="1"/>
</dbReference>
<dbReference type="SUPFAM" id="SSF56059">
    <property type="entry name" value="Glutathione synthetase ATP-binding domain-like"/>
    <property type="match status" value="1"/>
</dbReference>
<dbReference type="InterPro" id="IPR013651">
    <property type="entry name" value="ATP-grasp_RimK-type"/>
</dbReference>
<dbReference type="Gene3D" id="3.30.1490.20">
    <property type="entry name" value="ATP-grasp fold, A domain"/>
    <property type="match status" value="1"/>
</dbReference>
<dbReference type="AlphaFoldDB" id="A0A9X4AGQ5"/>
<dbReference type="NCBIfam" id="TIGR00768">
    <property type="entry name" value="rimK_fam"/>
    <property type="match status" value="1"/>
</dbReference>
<evidence type="ECO:0000256" key="1">
    <source>
        <dbReference type="ARBA" id="ARBA00022723"/>
    </source>
</evidence>
<sequence>MMQGWVIYNGHLPSSKFLSYAEWIKEAATKKNIKINVVKNNAMLSMIDSQGSHLLKQAHEAQPDFVLFLDKDIALAKQLEQLGIPVFNSSKCIDICDNKITTYQHLAKHKLPIPKTIIAPKIFPGVKEIDTTSYLAIERELEYPMVVKEAYGSFGEQVYLIHSRQALFALIQALEDRPFVIQEYISSSYGRDIRLNVVGDQVVASMIRTAKNDFRANVAVGGTTEAYQPTEQEISLALAAAKAVEASFAGVDLLFGPNSQPIICEVNSNAHIQGTYQSTGINVADYMIDYIVRTLD</sequence>
<keyword evidence="3 4" id="KW-0067">ATP-binding</keyword>
<evidence type="ECO:0000256" key="4">
    <source>
        <dbReference type="PROSITE-ProRule" id="PRU00409"/>
    </source>
</evidence>
<dbReference type="InterPro" id="IPR011761">
    <property type="entry name" value="ATP-grasp"/>
</dbReference>
<dbReference type="Pfam" id="PF08443">
    <property type="entry name" value="RimK"/>
    <property type="match status" value="1"/>
</dbReference>
<reference evidence="6" key="1">
    <citation type="submission" date="2022-06" db="EMBL/GenBank/DDBJ databases">
        <title>Aquibacillus sp. a new bacterium isolated from soil saline samples.</title>
        <authorList>
            <person name="Galisteo C."/>
            <person name="De La Haba R."/>
            <person name="Sanchez-Porro C."/>
            <person name="Ventosa A."/>
        </authorList>
    </citation>
    <scope>NUCLEOTIDE SEQUENCE</scope>
    <source>
        <strain evidence="6">JCM 12387</strain>
    </source>
</reference>
<dbReference type="PANTHER" id="PTHR21621:SF0">
    <property type="entry name" value="BETA-CITRYLGLUTAMATE SYNTHASE B-RELATED"/>
    <property type="match status" value="1"/>
</dbReference>
<evidence type="ECO:0000259" key="5">
    <source>
        <dbReference type="PROSITE" id="PS50975"/>
    </source>
</evidence>
<dbReference type="Gene3D" id="3.30.470.20">
    <property type="entry name" value="ATP-grasp fold, B domain"/>
    <property type="match status" value="1"/>
</dbReference>
<gene>
    <name evidence="6" type="ORF">NC661_02105</name>
</gene>
<keyword evidence="1" id="KW-0479">Metal-binding</keyword>
<keyword evidence="7" id="KW-1185">Reference proteome</keyword>
<dbReference type="InterPro" id="IPR004666">
    <property type="entry name" value="Rp_bS6_RimK/Lys_biosynth_LsyX"/>
</dbReference>
<dbReference type="RefSeq" id="WP_259871937.1">
    <property type="nucleotide sequence ID" value="NZ_JAMQJZ010000001.1"/>
</dbReference>
<accession>A0A9X4AGQ5</accession>
<protein>
    <submittedName>
        <fullName evidence="6">RimK family alpha-L-glutamate ligase</fullName>
    </submittedName>
</protein>
<keyword evidence="2 4" id="KW-0547">Nucleotide-binding</keyword>
<evidence type="ECO:0000256" key="2">
    <source>
        <dbReference type="ARBA" id="ARBA00022741"/>
    </source>
</evidence>
<organism evidence="6 7">
    <name type="scientific">Aquibacillus koreensis</name>
    <dbReference type="NCBI Taxonomy" id="279446"/>
    <lineage>
        <taxon>Bacteria</taxon>
        <taxon>Bacillati</taxon>
        <taxon>Bacillota</taxon>
        <taxon>Bacilli</taxon>
        <taxon>Bacillales</taxon>
        <taxon>Bacillaceae</taxon>
        <taxon>Aquibacillus</taxon>
    </lineage>
</organism>
<keyword evidence="6" id="KW-0436">Ligase</keyword>
<comment type="caution">
    <text evidence="6">The sequence shown here is derived from an EMBL/GenBank/DDBJ whole genome shotgun (WGS) entry which is preliminary data.</text>
</comment>
<dbReference type="Proteomes" id="UP001145072">
    <property type="component" value="Unassembled WGS sequence"/>
</dbReference>
<dbReference type="GO" id="GO:0046872">
    <property type="term" value="F:metal ion binding"/>
    <property type="evidence" value="ECO:0007669"/>
    <property type="project" value="UniProtKB-KW"/>
</dbReference>